<sequence>MRRAWQCPTHLRPTHLPAARRRRMRRMPEDFAEILRHSGDSPTFGCRQPGPSRRARPWRRPWRADGTGSRSSRAPCPSSRGS</sequence>
<protein>
    <submittedName>
        <fullName evidence="2">DUF702 domain-containing protein</fullName>
    </submittedName>
</protein>
<feature type="compositionally biased region" description="Low complexity" evidence="1">
    <location>
        <begin position="68"/>
        <end position="82"/>
    </location>
</feature>
<organism evidence="2 3">
    <name type="scientific">Microbacterium rhizomatis</name>
    <dbReference type="NCBI Taxonomy" id="1631477"/>
    <lineage>
        <taxon>Bacteria</taxon>
        <taxon>Bacillati</taxon>
        <taxon>Actinomycetota</taxon>
        <taxon>Actinomycetes</taxon>
        <taxon>Micrococcales</taxon>
        <taxon>Microbacteriaceae</taxon>
        <taxon>Microbacterium</taxon>
    </lineage>
</organism>
<reference evidence="3" key="1">
    <citation type="submission" date="2019-09" db="EMBL/GenBank/DDBJ databases">
        <title>Mumia zhuanghuii sp. nov. isolated from the intestinal contents of plateau pika (Ochotona curzoniae) in the Qinghai-Tibet plateau of China.</title>
        <authorList>
            <person name="Tian Z."/>
        </authorList>
    </citation>
    <scope>NUCLEOTIDE SEQUENCE [LARGE SCALE GENOMIC DNA]</scope>
    <source>
        <strain evidence="3">JCM 30598</strain>
    </source>
</reference>
<evidence type="ECO:0000256" key="1">
    <source>
        <dbReference type="SAM" id="MobiDB-lite"/>
    </source>
</evidence>
<accession>A0A5J5IX29</accession>
<keyword evidence="3" id="KW-1185">Reference proteome</keyword>
<feature type="region of interest" description="Disordered" evidence="1">
    <location>
        <begin position="1"/>
        <end position="82"/>
    </location>
</feature>
<proteinExistence type="predicted"/>
<dbReference type="AlphaFoldDB" id="A0A5J5IX29"/>
<gene>
    <name evidence="2" type="ORF">F6B43_17825</name>
</gene>
<name>A0A5J5IX29_9MICO</name>
<feature type="compositionally biased region" description="Basic and acidic residues" evidence="1">
    <location>
        <begin position="26"/>
        <end position="39"/>
    </location>
</feature>
<dbReference type="Proteomes" id="UP000325827">
    <property type="component" value="Unassembled WGS sequence"/>
</dbReference>
<dbReference type="Pfam" id="PF05142">
    <property type="entry name" value="DUF702"/>
    <property type="match status" value="1"/>
</dbReference>
<evidence type="ECO:0000313" key="2">
    <source>
        <dbReference type="EMBL" id="KAA9105626.1"/>
    </source>
</evidence>
<evidence type="ECO:0000313" key="3">
    <source>
        <dbReference type="Proteomes" id="UP000325827"/>
    </source>
</evidence>
<dbReference type="EMBL" id="VYSA01000005">
    <property type="protein sequence ID" value="KAA9105626.1"/>
    <property type="molecule type" value="Genomic_DNA"/>
</dbReference>
<comment type="caution">
    <text evidence="2">The sequence shown here is derived from an EMBL/GenBank/DDBJ whole genome shotgun (WGS) entry which is preliminary data.</text>
</comment>